<feature type="compositionally biased region" description="Polar residues" evidence="2">
    <location>
        <begin position="204"/>
        <end position="216"/>
    </location>
</feature>
<dbReference type="SUPFAM" id="SSF46565">
    <property type="entry name" value="Chaperone J-domain"/>
    <property type="match status" value="1"/>
</dbReference>
<reference evidence="4" key="1">
    <citation type="submission" date="2021-01" db="EMBL/GenBank/DDBJ databases">
        <authorList>
            <person name="Corre E."/>
            <person name="Pelletier E."/>
            <person name="Niang G."/>
            <person name="Scheremetjew M."/>
            <person name="Finn R."/>
            <person name="Kale V."/>
            <person name="Holt S."/>
            <person name="Cochrane G."/>
            <person name="Meng A."/>
            <person name="Brown T."/>
            <person name="Cohen L."/>
        </authorList>
    </citation>
    <scope>NUCLEOTIDE SEQUENCE</scope>
    <source>
        <strain evidence="4">CCMP1510</strain>
    </source>
</reference>
<dbReference type="EMBL" id="HBIJ01023916">
    <property type="protein sequence ID" value="CAE0375028.1"/>
    <property type="molecule type" value="Transcribed_RNA"/>
</dbReference>
<dbReference type="PANTHER" id="PTHR44145:SF3">
    <property type="entry name" value="DNAJ HOMOLOG SUBFAMILY A MEMBER 3, MITOCHONDRIAL"/>
    <property type="match status" value="1"/>
</dbReference>
<feature type="compositionally biased region" description="Basic and acidic residues" evidence="2">
    <location>
        <begin position="194"/>
        <end position="203"/>
    </location>
</feature>
<proteinExistence type="predicted"/>
<dbReference type="PRINTS" id="PR00625">
    <property type="entry name" value="JDOMAIN"/>
</dbReference>
<evidence type="ECO:0000259" key="3">
    <source>
        <dbReference type="PROSITE" id="PS50076"/>
    </source>
</evidence>
<gene>
    <name evidence="4" type="ORF">ALAG00032_LOCUS15832</name>
</gene>
<organism evidence="4">
    <name type="scientific">Aureoumbra lagunensis</name>
    <dbReference type="NCBI Taxonomy" id="44058"/>
    <lineage>
        <taxon>Eukaryota</taxon>
        <taxon>Sar</taxon>
        <taxon>Stramenopiles</taxon>
        <taxon>Ochrophyta</taxon>
        <taxon>Pelagophyceae</taxon>
        <taxon>Pelagomonadales</taxon>
        <taxon>Aureoumbra</taxon>
    </lineage>
</organism>
<dbReference type="CDD" id="cd06257">
    <property type="entry name" value="DnaJ"/>
    <property type="match status" value="1"/>
</dbReference>
<dbReference type="InterPro" id="IPR001623">
    <property type="entry name" value="DnaJ_domain"/>
</dbReference>
<dbReference type="Pfam" id="PF00226">
    <property type="entry name" value="DnaJ"/>
    <property type="match status" value="1"/>
</dbReference>
<dbReference type="PANTHER" id="PTHR44145">
    <property type="entry name" value="DNAJ HOMOLOG SUBFAMILY A MEMBER 3, MITOCHONDRIAL"/>
    <property type="match status" value="1"/>
</dbReference>
<protein>
    <recommendedName>
        <fullName evidence="3">J domain-containing protein</fullName>
    </recommendedName>
</protein>
<feature type="region of interest" description="Disordered" evidence="2">
    <location>
        <begin position="191"/>
        <end position="216"/>
    </location>
</feature>
<dbReference type="AlphaFoldDB" id="A0A7S3K7B5"/>
<dbReference type="PROSITE" id="PS50076">
    <property type="entry name" value="DNAJ_2"/>
    <property type="match status" value="1"/>
</dbReference>
<keyword evidence="1" id="KW-0143">Chaperone</keyword>
<evidence type="ECO:0000256" key="1">
    <source>
        <dbReference type="ARBA" id="ARBA00023186"/>
    </source>
</evidence>
<accession>A0A7S3K7B5</accession>
<dbReference type="Gene3D" id="1.10.287.110">
    <property type="entry name" value="DnaJ domain"/>
    <property type="match status" value="1"/>
</dbReference>
<feature type="domain" description="J" evidence="3">
    <location>
        <begin position="10"/>
        <end position="75"/>
    </location>
</feature>
<dbReference type="InterPro" id="IPR051938">
    <property type="entry name" value="Apopto_cytoskel_mod"/>
</dbReference>
<dbReference type="InterPro" id="IPR036869">
    <property type="entry name" value="J_dom_sf"/>
</dbReference>
<dbReference type="SMART" id="SM00271">
    <property type="entry name" value="DnaJ"/>
    <property type="match status" value="1"/>
</dbReference>
<evidence type="ECO:0000313" key="4">
    <source>
        <dbReference type="EMBL" id="CAE0375028.1"/>
    </source>
</evidence>
<name>A0A7S3K7B5_9STRA</name>
<sequence>MRRTSRLSFDHYQTLGVAYSATRTEIRNAFLQKAKSFHPDINPGDSSAVKKFQNVAEAHSILSSEESKKKYDQQIGNIPRVHFTGGTRTLRREQPLRAPRPATGTKTFDYQTWNEWHYGDNKGRYSRNATEQFTTHDEERRKNPHTAYFDRQNLRSQQARQEAQALHSVRHEKNDIVNRLKARRAIRTQYARNSEGESREFEQRQQYVNNSSCLIS</sequence>
<evidence type="ECO:0000256" key="2">
    <source>
        <dbReference type="SAM" id="MobiDB-lite"/>
    </source>
</evidence>